<proteinExistence type="predicted"/>
<protein>
    <submittedName>
        <fullName evidence="2">Decapping nuclease</fullName>
    </submittedName>
</protein>
<accession>A0AC35TY45</accession>
<name>A0AC35TY45_9BILA</name>
<dbReference type="Proteomes" id="UP000095286">
    <property type="component" value="Unplaced"/>
</dbReference>
<organism evidence="1 2">
    <name type="scientific">Rhabditophanes sp. KR3021</name>
    <dbReference type="NCBI Taxonomy" id="114890"/>
    <lineage>
        <taxon>Eukaryota</taxon>
        <taxon>Metazoa</taxon>
        <taxon>Ecdysozoa</taxon>
        <taxon>Nematoda</taxon>
        <taxon>Chromadorea</taxon>
        <taxon>Rhabditida</taxon>
        <taxon>Tylenchina</taxon>
        <taxon>Panagrolaimomorpha</taxon>
        <taxon>Strongyloidoidea</taxon>
        <taxon>Alloionematidae</taxon>
        <taxon>Rhabditophanes</taxon>
    </lineage>
</organism>
<reference evidence="2" key="1">
    <citation type="submission" date="2016-11" db="UniProtKB">
        <authorList>
            <consortium name="WormBaseParasite"/>
        </authorList>
    </citation>
    <scope>IDENTIFICATION</scope>
    <source>
        <strain evidence="2">KR3021</strain>
    </source>
</reference>
<dbReference type="WBParaSite" id="RSKR_0000554100.1">
    <property type="protein sequence ID" value="RSKR_0000554100.1"/>
    <property type="gene ID" value="RSKR_0000554100"/>
</dbReference>
<sequence length="194" mass="22357">MWPCFVKSKPNDKPTDLRCDLGDADIVTWRGFLKNIGLLALNDFKADLRILAQKYNNVIFLEEYPKPNQTSQMEDHKGHMFENFITENANGESNENNTVDTSNIYTIVQTRIFTDNGKDTTVCYTAEVDALKHKAMNRIAKTLNEIKEQFNDTDTKFVEISKAEKKNEIKYKKLSEAPFVVFPPVFCEAYPEQN</sequence>
<evidence type="ECO:0000313" key="1">
    <source>
        <dbReference type="Proteomes" id="UP000095286"/>
    </source>
</evidence>
<evidence type="ECO:0000313" key="2">
    <source>
        <dbReference type="WBParaSite" id="RSKR_0000554100.1"/>
    </source>
</evidence>